<sequence length="135" mass="14194">MTDVPQFRRSAPLWAVALAGVTVLAYWAFLGWDQHKDTDPLTGSQTGPYQAWQVVGLGLVLAVLVFEAARRGRPWLAVLVVSVVLTVSFTVDAATDADGDGLWPIGAALVAVGSLFGTGLVAGIGAALGRRHRAR</sequence>
<comment type="caution">
    <text evidence="2">The sequence shown here is derived from an EMBL/GenBank/DDBJ whole genome shotgun (WGS) entry which is preliminary data.</text>
</comment>
<gene>
    <name evidence="2" type="ORF">ACFP2T_11660</name>
</gene>
<protein>
    <submittedName>
        <fullName evidence="2">Uncharacterized protein</fullName>
    </submittedName>
</protein>
<evidence type="ECO:0000313" key="3">
    <source>
        <dbReference type="Proteomes" id="UP001596203"/>
    </source>
</evidence>
<proteinExistence type="predicted"/>
<keyword evidence="1" id="KW-0812">Transmembrane</keyword>
<evidence type="ECO:0000313" key="2">
    <source>
        <dbReference type="EMBL" id="MFC6016860.1"/>
    </source>
</evidence>
<dbReference type="EMBL" id="JBHSPR010000008">
    <property type="protein sequence ID" value="MFC6016860.1"/>
    <property type="molecule type" value="Genomic_DNA"/>
</dbReference>
<evidence type="ECO:0000256" key="1">
    <source>
        <dbReference type="SAM" id="Phobius"/>
    </source>
</evidence>
<feature type="transmembrane region" description="Helical" evidence="1">
    <location>
        <begin position="49"/>
        <end position="68"/>
    </location>
</feature>
<reference evidence="3" key="1">
    <citation type="journal article" date="2019" name="Int. J. Syst. Evol. Microbiol.">
        <title>The Global Catalogue of Microorganisms (GCM) 10K type strain sequencing project: providing services to taxonomists for standard genome sequencing and annotation.</title>
        <authorList>
            <consortium name="The Broad Institute Genomics Platform"/>
            <consortium name="The Broad Institute Genome Sequencing Center for Infectious Disease"/>
            <person name="Wu L."/>
            <person name="Ma J."/>
        </authorList>
    </citation>
    <scope>NUCLEOTIDE SEQUENCE [LARGE SCALE GENOMIC DNA]</scope>
    <source>
        <strain evidence="3">ZS-35-S2</strain>
    </source>
</reference>
<organism evidence="2 3">
    <name type="scientific">Plantactinospora solaniradicis</name>
    <dbReference type="NCBI Taxonomy" id="1723736"/>
    <lineage>
        <taxon>Bacteria</taxon>
        <taxon>Bacillati</taxon>
        <taxon>Actinomycetota</taxon>
        <taxon>Actinomycetes</taxon>
        <taxon>Micromonosporales</taxon>
        <taxon>Micromonosporaceae</taxon>
        <taxon>Plantactinospora</taxon>
    </lineage>
</organism>
<dbReference type="Proteomes" id="UP001596203">
    <property type="component" value="Unassembled WGS sequence"/>
</dbReference>
<feature type="transmembrane region" description="Helical" evidence="1">
    <location>
        <begin position="12"/>
        <end position="29"/>
    </location>
</feature>
<keyword evidence="3" id="KW-1185">Reference proteome</keyword>
<accession>A0ABW1K5X1</accession>
<keyword evidence="1" id="KW-0472">Membrane</keyword>
<name>A0ABW1K5X1_9ACTN</name>
<feature type="transmembrane region" description="Helical" evidence="1">
    <location>
        <begin position="75"/>
        <end position="95"/>
    </location>
</feature>
<feature type="transmembrane region" description="Helical" evidence="1">
    <location>
        <begin position="101"/>
        <end position="128"/>
    </location>
</feature>
<dbReference type="RefSeq" id="WP_377420630.1">
    <property type="nucleotide sequence ID" value="NZ_JBHSPR010000008.1"/>
</dbReference>
<keyword evidence="1" id="KW-1133">Transmembrane helix</keyword>